<dbReference type="EMBL" id="CP114014">
    <property type="protein sequence ID" value="XAY07514.1"/>
    <property type="molecule type" value="Genomic_DNA"/>
</dbReference>
<dbReference type="RefSeq" id="WP_354698707.1">
    <property type="nucleotide sequence ID" value="NZ_CP114014.1"/>
</dbReference>
<feature type="region of interest" description="Disordered" evidence="1">
    <location>
        <begin position="280"/>
        <end position="299"/>
    </location>
</feature>
<organism evidence="3">
    <name type="scientific">Paraconexibacter sp. AEG42_29</name>
    <dbReference type="NCBI Taxonomy" id="2997339"/>
    <lineage>
        <taxon>Bacteria</taxon>
        <taxon>Bacillati</taxon>
        <taxon>Actinomycetota</taxon>
        <taxon>Thermoleophilia</taxon>
        <taxon>Solirubrobacterales</taxon>
        <taxon>Paraconexibacteraceae</taxon>
        <taxon>Paraconexibacter</taxon>
    </lineage>
</organism>
<evidence type="ECO:0000256" key="2">
    <source>
        <dbReference type="SAM" id="Phobius"/>
    </source>
</evidence>
<feature type="compositionally biased region" description="Low complexity" evidence="1">
    <location>
        <begin position="280"/>
        <end position="292"/>
    </location>
</feature>
<feature type="transmembrane region" description="Helical" evidence="2">
    <location>
        <begin position="33"/>
        <end position="54"/>
    </location>
</feature>
<keyword evidence="2" id="KW-1133">Transmembrane helix</keyword>
<proteinExistence type="predicted"/>
<evidence type="ECO:0000256" key="1">
    <source>
        <dbReference type="SAM" id="MobiDB-lite"/>
    </source>
</evidence>
<keyword evidence="2" id="KW-0812">Transmembrane</keyword>
<protein>
    <submittedName>
        <fullName evidence="3">Uncharacterized protein</fullName>
    </submittedName>
</protein>
<name>A0AAU7B0S2_9ACTN</name>
<gene>
    <name evidence="3" type="ORF">DSM112329_04397</name>
</gene>
<reference evidence="3" key="1">
    <citation type="submission" date="2022-12" db="EMBL/GenBank/DDBJ databases">
        <title>Paraconexibacter alkalitolerans sp. nov. and Baekduia alba sp. nov., isolated from soil and emended description of the genera Paraconexibacter (Chun et al., 2020) and Baekduia (An et al., 2020).</title>
        <authorList>
            <person name="Vieira S."/>
            <person name="Huber K.J."/>
            <person name="Geppert A."/>
            <person name="Wolf J."/>
            <person name="Neumann-Schaal M."/>
            <person name="Muesken M."/>
            <person name="Overmann J."/>
        </authorList>
    </citation>
    <scope>NUCLEOTIDE SEQUENCE</scope>
    <source>
        <strain evidence="3">AEG42_29</strain>
    </source>
</reference>
<keyword evidence="2" id="KW-0472">Membrane</keyword>
<accession>A0AAU7B0S2</accession>
<dbReference type="KEGG" id="parq:DSM112329_04397"/>
<evidence type="ECO:0000313" key="3">
    <source>
        <dbReference type="EMBL" id="XAY07514.1"/>
    </source>
</evidence>
<dbReference type="AlphaFoldDB" id="A0AAU7B0S2"/>
<sequence length="299" mass="31927">MTPDDEYDRYLDDFGGRLRSAATGPPPRARRRWVLGVGGTLTLAGAATAIVLAIGGGAAGERLDVVAEARAALAPRGKILHLVAYGRLGPPGVRTIEGGTRNERWIAVDRPRRWRERSAGVRDPGNVFERSYARGVLRTYTAADARLEVRSGYSEAGATARPPALVDIPGPDPAAGLQRLLAGGRVRDGGELRVRGRDVRRLVVTSSTAADRRQRIVYDVDPDTFAPVQVQITNVAGLPATSGRPPSQVRTVFSVVVTRYETLPDDAAGARLLRIATPPGTTVRTSRVGTRPRPAPVAP</sequence>